<gene>
    <name evidence="2" type="ORF">KV396_10110</name>
</gene>
<feature type="signal peptide" evidence="1">
    <location>
        <begin position="1"/>
        <end position="31"/>
    </location>
</feature>
<dbReference type="EMBL" id="CP078077">
    <property type="protein sequence ID" value="UPL14811.1"/>
    <property type="molecule type" value="Genomic_DNA"/>
</dbReference>
<keyword evidence="1" id="KW-0732">Signal</keyword>
<sequence>MRTSRLAILTAAAGLLATALTGCTFSASATASPDDIATLAEDALEAEIGQRPEIDCGDDSIPLKEDSVVPCLLTDPASGAEFDADVTLTKVDGTNVTVSVQVADAPNNAPAPEPSESPATDAGGTLTLTAEEIGVTAARALTDAGVLPSPSVLCPGGSHEVSNGYSLECTAIQGGDQYAATVTISEIEGSSYSVNVVIPELAG</sequence>
<evidence type="ECO:0000313" key="3">
    <source>
        <dbReference type="Proteomes" id="UP000831963"/>
    </source>
</evidence>
<evidence type="ECO:0000256" key="1">
    <source>
        <dbReference type="SAM" id="SignalP"/>
    </source>
</evidence>
<dbReference type="PROSITE" id="PS51257">
    <property type="entry name" value="PROKAR_LIPOPROTEIN"/>
    <property type="match status" value="1"/>
</dbReference>
<proteinExistence type="predicted"/>
<dbReference type="RefSeq" id="WP_247955642.1">
    <property type="nucleotide sequence ID" value="NZ_CP078077.1"/>
</dbReference>
<reference evidence="2 3" key="1">
    <citation type="submission" date="2021-06" db="EMBL/GenBank/DDBJ databases">
        <title>Genome-based taxonomic framework of Microbacterium strains isolated from marine environment, the description of four new species and reclassification of four preexisting species.</title>
        <authorList>
            <person name="Lee S.D."/>
            <person name="Kim S.-M."/>
            <person name="Byeon Y.-S."/>
            <person name="Yang H.L."/>
            <person name="Kim I.S."/>
        </authorList>
    </citation>
    <scope>NUCLEOTIDE SEQUENCE [LARGE SCALE GENOMIC DNA]</scope>
    <source>
        <strain evidence="2 3">SSW1-36</strain>
    </source>
</reference>
<organism evidence="2 3">
    <name type="scientific">Microbacterium galbinum</name>
    <dbReference type="NCBI Taxonomy" id="2851646"/>
    <lineage>
        <taxon>Bacteria</taxon>
        <taxon>Bacillati</taxon>
        <taxon>Actinomycetota</taxon>
        <taxon>Actinomycetes</taxon>
        <taxon>Micrococcales</taxon>
        <taxon>Microbacteriaceae</taxon>
        <taxon>Microbacterium</taxon>
    </lineage>
</organism>
<protein>
    <submittedName>
        <fullName evidence="2">DUF4333 domain-containing protein</fullName>
    </submittedName>
</protein>
<name>A0ABY4ISC5_9MICO</name>
<feature type="chain" id="PRO_5046564770" evidence="1">
    <location>
        <begin position="32"/>
        <end position="203"/>
    </location>
</feature>
<keyword evidence="3" id="KW-1185">Reference proteome</keyword>
<evidence type="ECO:0000313" key="2">
    <source>
        <dbReference type="EMBL" id="UPL14811.1"/>
    </source>
</evidence>
<dbReference type="Proteomes" id="UP000831963">
    <property type="component" value="Chromosome"/>
</dbReference>
<accession>A0ABY4ISC5</accession>